<comment type="caution">
    <text evidence="1">The sequence shown here is derived from an EMBL/GenBank/DDBJ whole genome shotgun (WGS) entry which is preliminary data.</text>
</comment>
<evidence type="ECO:0000313" key="1">
    <source>
        <dbReference type="EMBL" id="MBC5689328.1"/>
    </source>
</evidence>
<dbReference type="RefSeq" id="WP_186876001.1">
    <property type="nucleotide sequence ID" value="NZ_JACOPF010000002.1"/>
</dbReference>
<accession>A0A923RR51</accession>
<keyword evidence="2" id="KW-1185">Reference proteome</keyword>
<reference evidence="1" key="1">
    <citation type="submission" date="2020-08" db="EMBL/GenBank/DDBJ databases">
        <title>Genome public.</title>
        <authorList>
            <person name="Liu C."/>
            <person name="Sun Q."/>
        </authorList>
    </citation>
    <scope>NUCLEOTIDE SEQUENCE</scope>
    <source>
        <strain evidence="1">NSJ-55</strain>
    </source>
</reference>
<protein>
    <submittedName>
        <fullName evidence="1">Uncharacterized protein</fullName>
    </submittedName>
</protein>
<name>A0A923RR51_9FIRM</name>
<dbReference type="Proteomes" id="UP000652477">
    <property type="component" value="Unassembled WGS sequence"/>
</dbReference>
<organism evidence="1 2">
    <name type="scientific">Mediterraneibacter hominis</name>
    <dbReference type="NCBI Taxonomy" id="2763054"/>
    <lineage>
        <taxon>Bacteria</taxon>
        <taxon>Bacillati</taxon>
        <taxon>Bacillota</taxon>
        <taxon>Clostridia</taxon>
        <taxon>Lachnospirales</taxon>
        <taxon>Lachnospiraceae</taxon>
        <taxon>Mediterraneibacter</taxon>
    </lineage>
</organism>
<evidence type="ECO:0000313" key="2">
    <source>
        <dbReference type="Proteomes" id="UP000652477"/>
    </source>
</evidence>
<gene>
    <name evidence="1" type="ORF">H8S37_10410</name>
</gene>
<proteinExistence type="predicted"/>
<dbReference type="EMBL" id="JACOPF010000002">
    <property type="protein sequence ID" value="MBC5689328.1"/>
    <property type="molecule type" value="Genomic_DNA"/>
</dbReference>
<dbReference type="AlphaFoldDB" id="A0A923RR51"/>
<sequence>MANILKVTTPVGGYDNSNHVRVNPEMQNPVHVQGPVNTEKVVRPDARSDSASQENKETLQFKYETNFDNFIRQLKNSPVLAQELSKLFKEYQALLTEPGAGRTFVGEAAQLLSMMEIDTGNISGFMKDQSMSAVRYTGSFFEVLRHIMGQTESVELKNSILNFLKRYTDMAETPYILKDIQRSIKEILQRMYPQQRSQAEQMEKGLKYSADSEQNASGNLKTLKSSLLPFLNGYISDTHDRGILRDMTARLAELTARYENGQRDGVLQAFEKLQDFQIFQKYFKNFDSAKLFDILANTEFERASKRNKQMDKLTELICRGALGEAGTENTRVFQGILRALLLNESVYMPVLHLLLPMQAEGRLMFSEMWIDPDAQREEQKERGTKERLIKGLVKFDIQDVGFFDLFFLYNDEKITLQLNLPDSLRENTGKIEGDIRKILKEHSLETEEFVLGSSRVSIPLTEAFPNLKERKNSINVSI</sequence>